<reference evidence="2 3" key="1">
    <citation type="submission" date="2020-02" db="EMBL/GenBank/DDBJ databases">
        <title>Rhodobacter translucens sp. nov., a novel bacterium isolated from activated sludge.</title>
        <authorList>
            <person name="Liu J."/>
        </authorList>
    </citation>
    <scope>NUCLEOTIDE SEQUENCE [LARGE SCALE GENOMIC DNA]</scope>
    <source>
        <strain evidence="2 3">HX-7-19</strain>
    </source>
</reference>
<protein>
    <submittedName>
        <fullName evidence="2">Component of SufBCD complex</fullName>
    </submittedName>
</protein>
<evidence type="ECO:0000256" key="1">
    <source>
        <dbReference type="SAM" id="Phobius"/>
    </source>
</evidence>
<organism evidence="2 3">
    <name type="scientific">Paragemmobacter kunshanensis</name>
    <dbReference type="NCBI Taxonomy" id="2583234"/>
    <lineage>
        <taxon>Bacteria</taxon>
        <taxon>Pseudomonadati</taxon>
        <taxon>Pseudomonadota</taxon>
        <taxon>Alphaproteobacteria</taxon>
        <taxon>Rhodobacterales</taxon>
        <taxon>Paracoccaceae</taxon>
        <taxon>Paragemmobacter</taxon>
    </lineage>
</organism>
<feature type="transmembrane region" description="Helical" evidence="1">
    <location>
        <begin position="77"/>
        <end position="96"/>
    </location>
</feature>
<evidence type="ECO:0000313" key="2">
    <source>
        <dbReference type="EMBL" id="NGQ90804.1"/>
    </source>
</evidence>
<feature type="transmembrane region" description="Helical" evidence="1">
    <location>
        <begin position="146"/>
        <end position="165"/>
    </location>
</feature>
<dbReference type="RefSeq" id="WP_165048672.1">
    <property type="nucleotide sequence ID" value="NZ_JAALFE010000006.1"/>
</dbReference>
<keyword evidence="1" id="KW-0812">Transmembrane</keyword>
<sequence>MDWYKTIFEVIDLRSFSNLWFWLALAVMWSTVSHYVIGVPHDMIRRAERDPGDPLRDVEALAHIYTRRLLFVMRSGGIFLIAFLSFLVTGLLVLAIHYRIEFAQAVLCLLLPMLGVGMLTLNTCLAIEQGDLHGPDLLRRLRRHRVTVQTVGMFALFFTGMFGMYQNLTLGVFG</sequence>
<comment type="caution">
    <text evidence="2">The sequence shown here is derived from an EMBL/GenBank/DDBJ whole genome shotgun (WGS) entry which is preliminary data.</text>
</comment>
<name>A0A6M1TZZ9_9RHOB</name>
<dbReference type="EMBL" id="JAALFE010000006">
    <property type="protein sequence ID" value="NGQ90804.1"/>
    <property type="molecule type" value="Genomic_DNA"/>
</dbReference>
<keyword evidence="3" id="KW-1185">Reference proteome</keyword>
<feature type="transmembrane region" description="Helical" evidence="1">
    <location>
        <begin position="102"/>
        <end position="125"/>
    </location>
</feature>
<keyword evidence="1" id="KW-0472">Membrane</keyword>
<gene>
    <name evidence="2" type="ORF">G5V65_07825</name>
</gene>
<keyword evidence="1" id="KW-1133">Transmembrane helix</keyword>
<dbReference type="AlphaFoldDB" id="A0A6M1TZZ9"/>
<dbReference type="Proteomes" id="UP000474758">
    <property type="component" value="Unassembled WGS sequence"/>
</dbReference>
<feature type="transmembrane region" description="Helical" evidence="1">
    <location>
        <begin position="20"/>
        <end position="39"/>
    </location>
</feature>
<accession>A0A6M1TZZ9</accession>
<proteinExistence type="predicted"/>
<evidence type="ECO:0000313" key="3">
    <source>
        <dbReference type="Proteomes" id="UP000474758"/>
    </source>
</evidence>